<dbReference type="InterPro" id="IPR002403">
    <property type="entry name" value="Cyt_P450_E_grp-IV"/>
</dbReference>
<dbReference type="GO" id="GO:0020037">
    <property type="term" value="F:heme binding"/>
    <property type="evidence" value="ECO:0007669"/>
    <property type="project" value="InterPro"/>
</dbReference>
<evidence type="ECO:0000256" key="2">
    <source>
        <dbReference type="ARBA" id="ARBA00010617"/>
    </source>
</evidence>
<evidence type="ECO:0000313" key="8">
    <source>
        <dbReference type="Proteomes" id="UP000781932"/>
    </source>
</evidence>
<dbReference type="InterPro" id="IPR036396">
    <property type="entry name" value="Cyt_P450_sf"/>
</dbReference>
<proteinExistence type="inferred from homology"/>
<protein>
    <submittedName>
        <fullName evidence="7">Cytochrome p450</fullName>
    </submittedName>
</protein>
<comment type="similarity">
    <text evidence="2">Belongs to the cytochrome P450 family.</text>
</comment>
<dbReference type="Proteomes" id="UP000781932">
    <property type="component" value="Unassembled WGS sequence"/>
</dbReference>
<evidence type="ECO:0000256" key="6">
    <source>
        <dbReference type="PIRSR" id="PIRSR602403-1"/>
    </source>
</evidence>
<dbReference type="EMBL" id="JAATWM020000024">
    <property type="protein sequence ID" value="KAF9874986.1"/>
    <property type="molecule type" value="Genomic_DNA"/>
</dbReference>
<keyword evidence="4 6" id="KW-0408">Iron</keyword>
<dbReference type="OrthoDB" id="1470350at2759"/>
<organism evidence="7 8">
    <name type="scientific">Colletotrichum karsti</name>
    <dbReference type="NCBI Taxonomy" id="1095194"/>
    <lineage>
        <taxon>Eukaryota</taxon>
        <taxon>Fungi</taxon>
        <taxon>Dikarya</taxon>
        <taxon>Ascomycota</taxon>
        <taxon>Pezizomycotina</taxon>
        <taxon>Sordariomycetes</taxon>
        <taxon>Hypocreomycetidae</taxon>
        <taxon>Glomerellales</taxon>
        <taxon>Glomerellaceae</taxon>
        <taxon>Colletotrichum</taxon>
        <taxon>Colletotrichum boninense species complex</taxon>
    </lineage>
</organism>
<evidence type="ECO:0000313" key="7">
    <source>
        <dbReference type="EMBL" id="KAF9874986.1"/>
    </source>
</evidence>
<keyword evidence="3 6" id="KW-0479">Metal-binding</keyword>
<dbReference type="AlphaFoldDB" id="A0A9P6I6P5"/>
<dbReference type="GO" id="GO:0016705">
    <property type="term" value="F:oxidoreductase activity, acting on paired donors, with incorporation or reduction of molecular oxygen"/>
    <property type="evidence" value="ECO:0007669"/>
    <property type="project" value="InterPro"/>
</dbReference>
<keyword evidence="5" id="KW-0560">Oxidoreductase</keyword>
<dbReference type="Pfam" id="PF00067">
    <property type="entry name" value="p450"/>
    <property type="match status" value="1"/>
</dbReference>
<dbReference type="PANTHER" id="PTHR47582">
    <property type="entry name" value="P450, PUTATIVE (EUROFUNG)-RELATED"/>
    <property type="match status" value="1"/>
</dbReference>
<comment type="caution">
    <text evidence="7">The sequence shown here is derived from an EMBL/GenBank/DDBJ whole genome shotgun (WGS) entry which is preliminary data.</text>
</comment>
<keyword evidence="5" id="KW-0503">Monooxygenase</keyword>
<dbReference type="GO" id="GO:0005506">
    <property type="term" value="F:iron ion binding"/>
    <property type="evidence" value="ECO:0007669"/>
    <property type="project" value="InterPro"/>
</dbReference>
<dbReference type="GeneID" id="62163471"/>
<evidence type="ECO:0000256" key="5">
    <source>
        <dbReference type="ARBA" id="ARBA00023033"/>
    </source>
</evidence>
<keyword evidence="6" id="KW-0349">Heme</keyword>
<name>A0A9P6I6P5_9PEZI</name>
<dbReference type="PANTHER" id="PTHR47582:SF1">
    <property type="entry name" value="P450, PUTATIVE (EUROFUNG)-RELATED"/>
    <property type="match status" value="1"/>
</dbReference>
<feature type="binding site" description="axial binding residue" evidence="6">
    <location>
        <position position="450"/>
    </location>
    <ligand>
        <name>heme</name>
        <dbReference type="ChEBI" id="CHEBI:30413"/>
    </ligand>
    <ligandPart>
        <name>Fe</name>
        <dbReference type="ChEBI" id="CHEBI:18248"/>
    </ligandPart>
</feature>
<evidence type="ECO:0000256" key="4">
    <source>
        <dbReference type="ARBA" id="ARBA00023004"/>
    </source>
</evidence>
<dbReference type="Gene3D" id="1.10.630.10">
    <property type="entry name" value="Cytochrome P450"/>
    <property type="match status" value="1"/>
</dbReference>
<dbReference type="CDD" id="cd11040">
    <property type="entry name" value="CYP7_CYP8-like"/>
    <property type="match status" value="1"/>
</dbReference>
<comment type="cofactor">
    <cofactor evidence="1 6">
        <name>heme</name>
        <dbReference type="ChEBI" id="CHEBI:30413"/>
    </cofactor>
</comment>
<evidence type="ECO:0000256" key="1">
    <source>
        <dbReference type="ARBA" id="ARBA00001971"/>
    </source>
</evidence>
<dbReference type="PRINTS" id="PR00465">
    <property type="entry name" value="EP450IV"/>
</dbReference>
<sequence length="530" mass="58715">MEFSTVLLTLLALIVGSYLLDSAIFFSRDPLEPDHVRSRVPLIGHLLGIRRFGAGRYYDHVALDRSKQKSGIFTLPIFNFKLYVISQRSFIGAVQRHAKTLSFTPFSAKTSRKFSGLGDIALRINDHLQGPPEAREYDRAQRAALSAGPDLDAMSLVAAKVMSSLVNGLVGKASEDEGSHIELYEWLRHLVAVSASEGMFGPMNPFRDPEHEADFWTFAEQAHLLVLGGLASRLFARDAINARERNGRRYEEYIRRGGHKEASGIVKERCRILKEAGATLRDLGRLNIGFDIAMLANYAPTTFWAVYEIFSRPELVDAIRDEVRKAVITSDAAADFMLDISVLKTACPLLLSSIQEAQRVNSVHANIREVLRDTSLTIDGRQILLKKGNYLQLNGVSMLRSEETWGPDAVEFDPYRFIKMKKTPGTPGVAAASEMLPHAFSVWGVAPHVCPARWFATSGIMMLVAMLVLRLDVEVEGDLKGRKPKAANDFSALPSPGEPVPVLVRPRKEFEGGWDVRVGESGARLQLSVA</sequence>
<dbReference type="InterPro" id="IPR053007">
    <property type="entry name" value="CYP450_monoxygenase_sec-met"/>
</dbReference>
<reference evidence="7" key="2">
    <citation type="submission" date="2020-11" db="EMBL/GenBank/DDBJ databases">
        <title>Whole genome sequencing of Colletotrichum sp.</title>
        <authorList>
            <person name="Li H."/>
        </authorList>
    </citation>
    <scope>NUCLEOTIDE SEQUENCE</scope>
    <source>
        <strain evidence="7">CkLH20</strain>
    </source>
</reference>
<reference evidence="7" key="1">
    <citation type="submission" date="2020-03" db="EMBL/GenBank/DDBJ databases">
        <authorList>
            <person name="He L."/>
        </authorList>
    </citation>
    <scope>NUCLEOTIDE SEQUENCE</scope>
    <source>
        <strain evidence="7">CkLH20</strain>
    </source>
</reference>
<dbReference type="InterPro" id="IPR001128">
    <property type="entry name" value="Cyt_P450"/>
</dbReference>
<gene>
    <name evidence="7" type="ORF">CkaCkLH20_07680</name>
</gene>
<dbReference type="RefSeq" id="XP_038744447.1">
    <property type="nucleotide sequence ID" value="XM_038890397.1"/>
</dbReference>
<accession>A0A9P6I6P5</accession>
<dbReference type="SUPFAM" id="SSF48264">
    <property type="entry name" value="Cytochrome P450"/>
    <property type="match status" value="1"/>
</dbReference>
<keyword evidence="8" id="KW-1185">Reference proteome</keyword>
<dbReference type="GO" id="GO:0004497">
    <property type="term" value="F:monooxygenase activity"/>
    <property type="evidence" value="ECO:0007669"/>
    <property type="project" value="UniProtKB-KW"/>
</dbReference>
<evidence type="ECO:0000256" key="3">
    <source>
        <dbReference type="ARBA" id="ARBA00022723"/>
    </source>
</evidence>